<gene>
    <name evidence="1" type="ORF">HBF32_07810</name>
</gene>
<reference evidence="1 2" key="1">
    <citation type="journal article" date="2006" name="Int. J. Syst. Evol. Microbiol.">
        <title>Dyella yeojuensis sp. nov., isolated from greenhouse soil in Korea.</title>
        <authorList>
            <person name="Kim B.Y."/>
            <person name="Weon H.Y."/>
            <person name="Lee K.H."/>
            <person name="Seok S.J."/>
            <person name="Kwon S.W."/>
            <person name="Go S.J."/>
            <person name="Stackebrandt E."/>
        </authorList>
    </citation>
    <scope>NUCLEOTIDE SEQUENCE [LARGE SCALE GENOMIC DNA]</scope>
    <source>
        <strain evidence="1 2">DSM 17673</strain>
    </source>
</reference>
<dbReference type="RefSeq" id="WP_166699115.1">
    <property type="nucleotide sequence ID" value="NZ_JAAQTL010000001.1"/>
</dbReference>
<keyword evidence="2" id="KW-1185">Reference proteome</keyword>
<evidence type="ECO:0000313" key="1">
    <source>
        <dbReference type="EMBL" id="NID15366.1"/>
    </source>
</evidence>
<name>A0A7X5QTY6_9GAMM</name>
<dbReference type="EMBL" id="JAAQTL010000001">
    <property type="protein sequence ID" value="NID15366.1"/>
    <property type="molecule type" value="Genomic_DNA"/>
</dbReference>
<evidence type="ECO:0000313" key="2">
    <source>
        <dbReference type="Proteomes" id="UP000518878"/>
    </source>
</evidence>
<sequence>MSISNEELADTLRVMAWERAKGELQSTLRTFYGRREQFEALSQAIDSFVKQVEDEGLID</sequence>
<comment type="caution">
    <text evidence="1">The sequence shown here is derived from an EMBL/GenBank/DDBJ whole genome shotgun (WGS) entry which is preliminary data.</text>
</comment>
<dbReference type="Proteomes" id="UP000518878">
    <property type="component" value="Unassembled WGS sequence"/>
</dbReference>
<accession>A0A7X5QTY6</accession>
<protein>
    <submittedName>
        <fullName evidence="1">Uncharacterized protein</fullName>
    </submittedName>
</protein>
<proteinExistence type="predicted"/>
<organism evidence="1 2">
    <name type="scientific">Luteibacter yeojuensis</name>
    <dbReference type="NCBI Taxonomy" id="345309"/>
    <lineage>
        <taxon>Bacteria</taxon>
        <taxon>Pseudomonadati</taxon>
        <taxon>Pseudomonadota</taxon>
        <taxon>Gammaproteobacteria</taxon>
        <taxon>Lysobacterales</taxon>
        <taxon>Rhodanobacteraceae</taxon>
        <taxon>Luteibacter</taxon>
    </lineage>
</organism>
<dbReference type="AlphaFoldDB" id="A0A7X5QTY6"/>